<feature type="domain" description="G-protein coupled receptors family 1 profile" evidence="7">
    <location>
        <begin position="446"/>
        <end position="552"/>
    </location>
</feature>
<dbReference type="GO" id="GO:0004930">
    <property type="term" value="F:G protein-coupled receptor activity"/>
    <property type="evidence" value="ECO:0007669"/>
    <property type="project" value="InterPro"/>
</dbReference>
<dbReference type="PRINTS" id="PR00237">
    <property type="entry name" value="GPCRRHODOPSN"/>
</dbReference>
<dbReference type="PANTHER" id="PTHR33395">
    <property type="entry name" value="TRANSCRIPTASE, PUTATIVE-RELATED-RELATED"/>
    <property type="match status" value="1"/>
</dbReference>
<dbReference type="InterPro" id="IPR000276">
    <property type="entry name" value="GPCR_Rhodpsn"/>
</dbReference>
<comment type="similarity">
    <text evidence="2">Belongs to the G-protein coupled receptor 1 family.</text>
</comment>
<dbReference type="PANTHER" id="PTHR33395:SF22">
    <property type="entry name" value="REVERSE TRANSCRIPTASE DOMAIN-CONTAINING PROTEIN"/>
    <property type="match status" value="1"/>
</dbReference>
<dbReference type="PROSITE" id="PS50262">
    <property type="entry name" value="G_PROTEIN_RECEP_F1_2"/>
    <property type="match status" value="1"/>
</dbReference>
<feature type="transmembrane region" description="Helical" evidence="6">
    <location>
        <begin position="481"/>
        <end position="503"/>
    </location>
</feature>
<dbReference type="AlphaFoldDB" id="A0AAU9UBX2"/>
<gene>
    <name evidence="8" type="ORF">EEDITHA_LOCUS12374</name>
</gene>
<comment type="caution">
    <text evidence="8">The sequence shown here is derived from an EMBL/GenBank/DDBJ whole genome shotgun (WGS) entry which is preliminary data.</text>
</comment>
<keyword evidence="4 6" id="KW-1133">Transmembrane helix</keyword>
<evidence type="ECO:0000313" key="9">
    <source>
        <dbReference type="Proteomes" id="UP001153954"/>
    </source>
</evidence>
<feature type="transmembrane region" description="Helical" evidence="6">
    <location>
        <begin position="523"/>
        <end position="542"/>
    </location>
</feature>
<evidence type="ECO:0000256" key="1">
    <source>
        <dbReference type="ARBA" id="ARBA00004370"/>
    </source>
</evidence>
<comment type="subcellular location">
    <subcellularLocation>
        <location evidence="1">Membrane</location>
    </subcellularLocation>
</comment>
<dbReference type="SUPFAM" id="SSF56219">
    <property type="entry name" value="DNase I-like"/>
    <property type="match status" value="1"/>
</dbReference>
<dbReference type="SUPFAM" id="SSF81321">
    <property type="entry name" value="Family A G protein-coupled receptor-like"/>
    <property type="match status" value="1"/>
</dbReference>
<dbReference type="Pfam" id="PF00001">
    <property type="entry name" value="7tm_1"/>
    <property type="match status" value="1"/>
</dbReference>
<dbReference type="Gene3D" id="1.20.1070.10">
    <property type="entry name" value="Rhodopsin 7-helix transmembrane proteins"/>
    <property type="match status" value="1"/>
</dbReference>
<sequence length="552" mass="63702">MNIYYQNVRGLRTKTNDVYFNITGTNYEIIVFTETWLSAGIYNNEFIDDSRYMVYRRDRCSSSSCKSDGGGVMIAVSRDLPSTRVKTWESDCEDLWVIINININNIFKKVVICAVYLPPPVRLESLSKFLDNTCNVMGLVDEAVLLGDFNLGFINWVSQDNCNHMFPTCYNNLLGHALVDFVYSNNLFQYNNIFNCDNKMLDLIFSTIKNLNVTQPLDLISKLDPRHPNLLLNLPLINAKMYLQPKCRVDYNFFKADYVNINSELYLVDWTHEMSQFDDVDDMVGFLNDTLLKVIDVCVPKRKSNKSRNPPWFTKSLIKLKSEQDKLRRKYHKYKNPRDKLEYDILRNRYHKLNNKCYNEYRDRLENGIHNNPKLFWRFVKDRRKGSSIIPTQMSYNEDIANTGLEIANKFADYFSSIYKPKTNLTTLPTTSARVGSFGSIHITKENVLKKLNLLDIHKGAGPDGFPPVVRKPVMRTARNMFIVNLAVSDALVCCVGTPLTLMELLTKHWPLPDWPSLCKACGAIQAISIFVSTISITAIALDRYQARLNFI</sequence>
<evidence type="ECO:0000259" key="7">
    <source>
        <dbReference type="PROSITE" id="PS50262"/>
    </source>
</evidence>
<keyword evidence="3 6" id="KW-0812">Transmembrane</keyword>
<accession>A0AAU9UBX2</accession>
<protein>
    <recommendedName>
        <fullName evidence="7">G-protein coupled receptors family 1 profile domain-containing protein</fullName>
    </recommendedName>
</protein>
<dbReference type="InterPro" id="IPR017452">
    <property type="entry name" value="GPCR_Rhodpsn_7TM"/>
</dbReference>
<dbReference type="Gene3D" id="3.60.10.10">
    <property type="entry name" value="Endonuclease/exonuclease/phosphatase"/>
    <property type="match status" value="1"/>
</dbReference>
<evidence type="ECO:0000256" key="3">
    <source>
        <dbReference type="ARBA" id="ARBA00022692"/>
    </source>
</evidence>
<dbReference type="Proteomes" id="UP001153954">
    <property type="component" value="Unassembled WGS sequence"/>
</dbReference>
<proteinExistence type="inferred from homology"/>
<reference evidence="8" key="1">
    <citation type="submission" date="2022-03" db="EMBL/GenBank/DDBJ databases">
        <authorList>
            <person name="Tunstrom K."/>
        </authorList>
    </citation>
    <scope>NUCLEOTIDE SEQUENCE</scope>
</reference>
<evidence type="ECO:0000256" key="6">
    <source>
        <dbReference type="SAM" id="Phobius"/>
    </source>
</evidence>
<dbReference type="GO" id="GO:0016020">
    <property type="term" value="C:membrane"/>
    <property type="evidence" value="ECO:0007669"/>
    <property type="project" value="UniProtKB-SubCell"/>
</dbReference>
<evidence type="ECO:0000256" key="4">
    <source>
        <dbReference type="ARBA" id="ARBA00022989"/>
    </source>
</evidence>
<dbReference type="InterPro" id="IPR036691">
    <property type="entry name" value="Endo/exonu/phosph_ase_sf"/>
</dbReference>
<evidence type="ECO:0000256" key="2">
    <source>
        <dbReference type="ARBA" id="ARBA00010663"/>
    </source>
</evidence>
<dbReference type="EMBL" id="CAKOGL010000017">
    <property type="protein sequence ID" value="CAH2097111.1"/>
    <property type="molecule type" value="Genomic_DNA"/>
</dbReference>
<organism evidence="8 9">
    <name type="scientific">Euphydryas editha</name>
    <name type="common">Edith's checkerspot</name>
    <dbReference type="NCBI Taxonomy" id="104508"/>
    <lineage>
        <taxon>Eukaryota</taxon>
        <taxon>Metazoa</taxon>
        <taxon>Ecdysozoa</taxon>
        <taxon>Arthropoda</taxon>
        <taxon>Hexapoda</taxon>
        <taxon>Insecta</taxon>
        <taxon>Pterygota</taxon>
        <taxon>Neoptera</taxon>
        <taxon>Endopterygota</taxon>
        <taxon>Lepidoptera</taxon>
        <taxon>Glossata</taxon>
        <taxon>Ditrysia</taxon>
        <taxon>Papilionoidea</taxon>
        <taxon>Nymphalidae</taxon>
        <taxon>Nymphalinae</taxon>
        <taxon>Euphydryas</taxon>
    </lineage>
</organism>
<evidence type="ECO:0000313" key="8">
    <source>
        <dbReference type="EMBL" id="CAH2097111.1"/>
    </source>
</evidence>
<keyword evidence="5 6" id="KW-0472">Membrane</keyword>
<name>A0AAU9UBX2_EUPED</name>
<evidence type="ECO:0000256" key="5">
    <source>
        <dbReference type="ARBA" id="ARBA00023136"/>
    </source>
</evidence>
<keyword evidence="9" id="KW-1185">Reference proteome</keyword>